<comment type="similarity">
    <text evidence="1">Belongs to the asaB hydroxylase/desaturase family.</text>
</comment>
<dbReference type="PANTHER" id="PTHR34598:SF3">
    <property type="entry name" value="OXIDOREDUCTASE AN1597"/>
    <property type="match status" value="1"/>
</dbReference>
<evidence type="ECO:0000313" key="2">
    <source>
        <dbReference type="EMBL" id="KAK8064987.1"/>
    </source>
</evidence>
<keyword evidence="3" id="KW-1185">Reference proteome</keyword>
<accession>A0ABR1V228</accession>
<protein>
    <submittedName>
        <fullName evidence="2">Methyltransferase-like protein</fullName>
    </submittedName>
</protein>
<reference evidence="2 3" key="1">
    <citation type="submission" date="2023-01" db="EMBL/GenBank/DDBJ databases">
        <title>Analysis of 21 Apiospora genomes using comparative genomics revels a genus with tremendous synthesis potential of carbohydrate active enzymes and secondary metabolites.</title>
        <authorList>
            <person name="Sorensen T."/>
        </authorList>
    </citation>
    <scope>NUCLEOTIDE SEQUENCE [LARGE SCALE GENOMIC DNA]</scope>
    <source>
        <strain evidence="2 3">CBS 114990</strain>
    </source>
</reference>
<proteinExistence type="inferred from homology"/>
<evidence type="ECO:0000256" key="1">
    <source>
        <dbReference type="ARBA" id="ARBA00023604"/>
    </source>
</evidence>
<name>A0ABR1V228_9PEZI</name>
<dbReference type="Proteomes" id="UP001433268">
    <property type="component" value="Unassembled WGS sequence"/>
</dbReference>
<dbReference type="InterPro" id="IPR044053">
    <property type="entry name" value="AsaB-like"/>
</dbReference>
<dbReference type="GeneID" id="92049109"/>
<gene>
    <name evidence="2" type="ORF">PG997_011734</name>
</gene>
<dbReference type="RefSeq" id="XP_066661741.1">
    <property type="nucleotide sequence ID" value="XM_066816049.1"/>
</dbReference>
<dbReference type="NCBIfam" id="NF041278">
    <property type="entry name" value="CmcJ_NvfI_EfuI"/>
    <property type="match status" value="1"/>
</dbReference>
<evidence type="ECO:0000313" key="3">
    <source>
        <dbReference type="Proteomes" id="UP001433268"/>
    </source>
</evidence>
<comment type="caution">
    <text evidence="2">The sequence shown here is derived from an EMBL/GenBank/DDBJ whole genome shotgun (WGS) entry which is preliminary data.</text>
</comment>
<organism evidence="2 3">
    <name type="scientific">Apiospora hydei</name>
    <dbReference type="NCBI Taxonomy" id="1337664"/>
    <lineage>
        <taxon>Eukaryota</taxon>
        <taxon>Fungi</taxon>
        <taxon>Dikarya</taxon>
        <taxon>Ascomycota</taxon>
        <taxon>Pezizomycotina</taxon>
        <taxon>Sordariomycetes</taxon>
        <taxon>Xylariomycetidae</taxon>
        <taxon>Amphisphaeriales</taxon>
        <taxon>Apiosporaceae</taxon>
        <taxon>Apiospora</taxon>
    </lineage>
</organism>
<dbReference type="PANTHER" id="PTHR34598">
    <property type="entry name" value="BLL6449 PROTEIN"/>
    <property type="match status" value="1"/>
</dbReference>
<dbReference type="EMBL" id="JAQQWN010000009">
    <property type="protein sequence ID" value="KAK8064987.1"/>
    <property type="molecule type" value="Genomic_DNA"/>
</dbReference>
<sequence>MASAEVQIPAAVPFEGITVAKEVKSHDVDAVLHFHKPNEDGSPPEPTYIDRPETYERPTDPRLVRITDVTGRESSFTLDGNGFQFVKNIAEEKDFVDDERIKAVYYPEVETLLKNVTGASKVFIFDHTIRRGEKAKPAAVNLRGPVQRVHIDQSYRASLSRVPHHLPPDEAESLLRGRVQIINVWRPIATVQRDPLAVAEAASVAESDLVPIGLIYPDRRGETLAVAYNPQHRWYYKHALTPEEALLIKCFDTKTDGRARRVPHTAFSDPDVDPGGPARESIEVRCLVFHPEDQS</sequence>